<sequence length="74" mass="8128">MKTGGGVSSVLYKYFKDATKYLVDYCGCVELRRQIMDNDGFGESADFEVVTSHGVAFKNNKAPIHGPLIIQSPI</sequence>
<protein>
    <submittedName>
        <fullName evidence="1">Uncharacterized protein</fullName>
    </submittedName>
</protein>
<reference evidence="1" key="1">
    <citation type="submission" date="2019-12" db="EMBL/GenBank/DDBJ databases">
        <title>Genome sequencing and annotation of Brassica cretica.</title>
        <authorList>
            <person name="Studholme D.J."/>
            <person name="Sarris P.F."/>
        </authorList>
    </citation>
    <scope>NUCLEOTIDE SEQUENCE</scope>
    <source>
        <strain evidence="1">PFS-001/15</strain>
        <tissue evidence="1">Leaf</tissue>
    </source>
</reference>
<evidence type="ECO:0000313" key="2">
    <source>
        <dbReference type="Proteomes" id="UP000712281"/>
    </source>
</evidence>
<accession>A0A8S9IGF7</accession>
<evidence type="ECO:0000313" key="1">
    <source>
        <dbReference type="EMBL" id="KAF2569150.1"/>
    </source>
</evidence>
<gene>
    <name evidence="1" type="ORF">F2Q68_00026038</name>
</gene>
<dbReference type="EMBL" id="QGKW02001911">
    <property type="protein sequence ID" value="KAF2569150.1"/>
    <property type="molecule type" value="Genomic_DNA"/>
</dbReference>
<dbReference type="Proteomes" id="UP000712281">
    <property type="component" value="Unassembled WGS sequence"/>
</dbReference>
<dbReference type="AlphaFoldDB" id="A0A8S9IGF7"/>
<proteinExistence type="predicted"/>
<organism evidence="1 2">
    <name type="scientific">Brassica cretica</name>
    <name type="common">Mustard</name>
    <dbReference type="NCBI Taxonomy" id="69181"/>
    <lineage>
        <taxon>Eukaryota</taxon>
        <taxon>Viridiplantae</taxon>
        <taxon>Streptophyta</taxon>
        <taxon>Embryophyta</taxon>
        <taxon>Tracheophyta</taxon>
        <taxon>Spermatophyta</taxon>
        <taxon>Magnoliopsida</taxon>
        <taxon>eudicotyledons</taxon>
        <taxon>Gunneridae</taxon>
        <taxon>Pentapetalae</taxon>
        <taxon>rosids</taxon>
        <taxon>malvids</taxon>
        <taxon>Brassicales</taxon>
        <taxon>Brassicaceae</taxon>
        <taxon>Brassiceae</taxon>
        <taxon>Brassica</taxon>
    </lineage>
</organism>
<name>A0A8S9IGF7_BRACR</name>
<comment type="caution">
    <text evidence="1">The sequence shown here is derived from an EMBL/GenBank/DDBJ whole genome shotgun (WGS) entry which is preliminary data.</text>
</comment>